<evidence type="ECO:0000256" key="5">
    <source>
        <dbReference type="ARBA" id="ARBA00022801"/>
    </source>
</evidence>
<dbReference type="InterPro" id="IPR043502">
    <property type="entry name" value="DNA/RNA_pol_sf"/>
</dbReference>
<evidence type="ECO:0000259" key="7">
    <source>
        <dbReference type="Pfam" id="PF17917"/>
    </source>
</evidence>
<gene>
    <name evidence="8" type="primary">pol</name>
    <name evidence="8" type="ORF">AWC38_SpisGene22771</name>
</gene>
<proteinExistence type="predicted"/>
<dbReference type="OrthoDB" id="8014450at2759"/>
<comment type="caution">
    <text evidence="8">The sequence shown here is derived from an EMBL/GenBank/DDBJ whole genome shotgun (WGS) entry which is preliminary data.</text>
</comment>
<dbReference type="Gene3D" id="3.30.70.270">
    <property type="match status" value="2"/>
</dbReference>
<dbReference type="CDD" id="cd01647">
    <property type="entry name" value="RT_LTR"/>
    <property type="match status" value="1"/>
</dbReference>
<dbReference type="PANTHER" id="PTHR37984:SF11">
    <property type="entry name" value="INTEGRASE CATALYTIC DOMAIN-CONTAINING PROTEIN"/>
    <property type="match status" value="1"/>
</dbReference>
<keyword evidence="3" id="KW-0540">Nuclease</keyword>
<evidence type="ECO:0000256" key="1">
    <source>
        <dbReference type="ARBA" id="ARBA00022679"/>
    </source>
</evidence>
<dbReference type="Gene3D" id="3.10.10.10">
    <property type="entry name" value="HIV Type 1 Reverse Transcriptase, subunit A, domain 1"/>
    <property type="match status" value="1"/>
</dbReference>
<dbReference type="GO" id="GO:0016787">
    <property type="term" value="F:hydrolase activity"/>
    <property type="evidence" value="ECO:0007669"/>
    <property type="project" value="UniProtKB-KW"/>
</dbReference>
<dbReference type="GO" id="GO:0004519">
    <property type="term" value="F:endonuclease activity"/>
    <property type="evidence" value="ECO:0007669"/>
    <property type="project" value="UniProtKB-KW"/>
</dbReference>
<keyword evidence="5" id="KW-0378">Hydrolase</keyword>
<sequence length="612" mass="68120">MKEKLSCPAKGKKCEKCGRYGHFALCCKAQSGNYATGGKPDQRRRDSDRRQSYNVNFVGDQNASDSEENCAFAFAATENQGETCNATSLKEPVLEVNINGITTRVLIDSGVAGVCWTTKPLDYEALGLLRTSSSVSSKFLECNVVGENLAPVLQAKYPTVFVGVGGLKDYKLKVHVDSKVTPAAQKPRRVPFARREKVTAKVEDLIAKDIVERVNRLTSWVSPVVIAPKESGDIRLCVDMRKANAAIIRERIPIPTVDEVLENLNGTAVFSKLDLCLGFHQTELDEDSRDITTFAIHDGMYKVVFIGLLVSKYGIGPTEEKVRAVLESSHKTKPKEVRSFLGMAGFIARFIPNFATNAEPLRAISRQGVPFVRDSEEEASFQELKQQLAKAPVLAYFDKEAHTRVIADASPVGLGAVLVQEKNGVDRAICYASRSLSSVERRYSQTEKEALALVWTCEWFNQYLNGLQTFDLVTDHEALKVIYSRGSKPSARIERWVLRLQPYSYKVCCVASRDNIADALSRLTTLEASEKFRYDDAHVQMVALKAVPVAVKVHEIESASAEDEELQAVHNCLVRGNWEKGPRSFLMVRNEFTFIGQVILRGTRIVIRKVLR</sequence>
<name>A0A2B4R8L7_STYPI</name>
<dbReference type="PANTHER" id="PTHR37984">
    <property type="entry name" value="PROTEIN CBG26694"/>
    <property type="match status" value="1"/>
</dbReference>
<protein>
    <submittedName>
        <fullName evidence="8">Retrovirus-related Pol polyprotein from transposon 17.6</fullName>
    </submittedName>
</protein>
<dbReference type="CDD" id="cd09274">
    <property type="entry name" value="RNase_HI_RT_Ty3"/>
    <property type="match status" value="1"/>
</dbReference>
<keyword evidence="1" id="KW-0808">Transferase</keyword>
<evidence type="ECO:0000256" key="6">
    <source>
        <dbReference type="ARBA" id="ARBA00022918"/>
    </source>
</evidence>
<organism evidence="8 9">
    <name type="scientific">Stylophora pistillata</name>
    <name type="common">Smooth cauliflower coral</name>
    <dbReference type="NCBI Taxonomy" id="50429"/>
    <lineage>
        <taxon>Eukaryota</taxon>
        <taxon>Metazoa</taxon>
        <taxon>Cnidaria</taxon>
        <taxon>Anthozoa</taxon>
        <taxon>Hexacorallia</taxon>
        <taxon>Scleractinia</taxon>
        <taxon>Astrocoeniina</taxon>
        <taxon>Pocilloporidae</taxon>
        <taxon>Stylophora</taxon>
    </lineage>
</organism>
<evidence type="ECO:0000256" key="3">
    <source>
        <dbReference type="ARBA" id="ARBA00022722"/>
    </source>
</evidence>
<dbReference type="GO" id="GO:0003964">
    <property type="term" value="F:RNA-directed DNA polymerase activity"/>
    <property type="evidence" value="ECO:0007669"/>
    <property type="project" value="UniProtKB-KW"/>
</dbReference>
<keyword evidence="6" id="KW-0695">RNA-directed DNA polymerase</keyword>
<keyword evidence="9" id="KW-1185">Reference proteome</keyword>
<keyword evidence="2" id="KW-0548">Nucleotidyltransferase</keyword>
<dbReference type="FunFam" id="3.10.20.370:FF:000001">
    <property type="entry name" value="Retrovirus-related Pol polyprotein from transposon 17.6-like protein"/>
    <property type="match status" value="1"/>
</dbReference>
<dbReference type="Pfam" id="PF17917">
    <property type="entry name" value="RT_RNaseH"/>
    <property type="match status" value="1"/>
</dbReference>
<dbReference type="InterPro" id="IPR041373">
    <property type="entry name" value="RT_RNaseH"/>
</dbReference>
<evidence type="ECO:0000313" key="9">
    <source>
        <dbReference type="Proteomes" id="UP000225706"/>
    </source>
</evidence>
<evidence type="ECO:0000256" key="4">
    <source>
        <dbReference type="ARBA" id="ARBA00022759"/>
    </source>
</evidence>
<dbReference type="STRING" id="50429.A0A2B4R8L7"/>
<feature type="domain" description="Reverse transcriptase RNase H-like" evidence="7">
    <location>
        <begin position="399"/>
        <end position="503"/>
    </location>
</feature>
<dbReference type="InterPro" id="IPR050951">
    <property type="entry name" value="Retrovirus_Pol_polyprotein"/>
</dbReference>
<evidence type="ECO:0000313" key="8">
    <source>
        <dbReference type="EMBL" id="PFX13169.1"/>
    </source>
</evidence>
<reference evidence="9" key="1">
    <citation type="journal article" date="2017" name="bioRxiv">
        <title>Comparative analysis of the genomes of Stylophora pistillata and Acropora digitifera provides evidence for extensive differences between species of corals.</title>
        <authorList>
            <person name="Voolstra C.R."/>
            <person name="Li Y."/>
            <person name="Liew Y.J."/>
            <person name="Baumgarten S."/>
            <person name="Zoccola D."/>
            <person name="Flot J.-F."/>
            <person name="Tambutte S."/>
            <person name="Allemand D."/>
            <person name="Aranda M."/>
        </authorList>
    </citation>
    <scope>NUCLEOTIDE SEQUENCE [LARGE SCALE GENOMIC DNA]</scope>
</reference>
<evidence type="ECO:0000256" key="2">
    <source>
        <dbReference type="ARBA" id="ARBA00022695"/>
    </source>
</evidence>
<keyword evidence="4" id="KW-0255">Endonuclease</keyword>
<dbReference type="SUPFAM" id="SSF56672">
    <property type="entry name" value="DNA/RNA polymerases"/>
    <property type="match status" value="1"/>
</dbReference>
<dbReference type="FunFam" id="3.30.70.270:FF:000063">
    <property type="entry name" value="Zinc knuckle domaincontaining protein"/>
    <property type="match status" value="1"/>
</dbReference>
<dbReference type="Proteomes" id="UP000225706">
    <property type="component" value="Unassembled WGS sequence"/>
</dbReference>
<dbReference type="InterPro" id="IPR043128">
    <property type="entry name" value="Rev_trsase/Diguanyl_cyclase"/>
</dbReference>
<accession>A0A2B4R8L7</accession>
<dbReference type="AlphaFoldDB" id="A0A2B4R8L7"/>
<dbReference type="EMBL" id="LSMT01001052">
    <property type="protein sequence ID" value="PFX13169.1"/>
    <property type="molecule type" value="Genomic_DNA"/>
</dbReference>